<reference evidence="2" key="1">
    <citation type="submission" date="2016-06" db="EMBL/GenBank/DDBJ databases">
        <title>Parallel loss of symbiosis genes in relatives of nitrogen-fixing non-legume Parasponia.</title>
        <authorList>
            <person name="Van Velzen R."/>
            <person name="Holmer R."/>
            <person name="Bu F."/>
            <person name="Rutten L."/>
            <person name="Van Zeijl A."/>
            <person name="Liu W."/>
            <person name="Santuari L."/>
            <person name="Cao Q."/>
            <person name="Sharma T."/>
            <person name="Shen D."/>
            <person name="Roswanjaya Y."/>
            <person name="Wardhani T."/>
            <person name="Kalhor M.S."/>
            <person name="Jansen J."/>
            <person name="Van den Hoogen J."/>
            <person name="Gungor B."/>
            <person name="Hartog M."/>
            <person name="Hontelez J."/>
            <person name="Verver J."/>
            <person name="Yang W.-C."/>
            <person name="Schijlen E."/>
            <person name="Repin R."/>
            <person name="Schilthuizen M."/>
            <person name="Schranz E."/>
            <person name="Heidstra R."/>
            <person name="Miyata K."/>
            <person name="Fedorova E."/>
            <person name="Kohlen W."/>
            <person name="Bisseling T."/>
            <person name="Smit S."/>
            <person name="Geurts R."/>
        </authorList>
    </citation>
    <scope>NUCLEOTIDE SEQUENCE [LARGE SCALE GENOMIC DNA]</scope>
    <source>
        <strain evidence="2">cv. RG33-2</strain>
    </source>
</reference>
<gene>
    <name evidence="1" type="ORF">TorRG33x02_304190</name>
</gene>
<dbReference type="InParanoid" id="A0A2P5BY49"/>
<dbReference type="AlphaFoldDB" id="A0A2P5BY49"/>
<proteinExistence type="predicted"/>
<name>A0A2P5BY49_TREOI</name>
<dbReference type="EMBL" id="JXTC01000440">
    <property type="protein sequence ID" value="PON53733.1"/>
    <property type="molecule type" value="Genomic_DNA"/>
</dbReference>
<protein>
    <submittedName>
        <fullName evidence="1">Uncharacterized protein</fullName>
    </submittedName>
</protein>
<organism evidence="1 2">
    <name type="scientific">Trema orientale</name>
    <name type="common">Charcoal tree</name>
    <name type="synonym">Celtis orientalis</name>
    <dbReference type="NCBI Taxonomy" id="63057"/>
    <lineage>
        <taxon>Eukaryota</taxon>
        <taxon>Viridiplantae</taxon>
        <taxon>Streptophyta</taxon>
        <taxon>Embryophyta</taxon>
        <taxon>Tracheophyta</taxon>
        <taxon>Spermatophyta</taxon>
        <taxon>Magnoliopsida</taxon>
        <taxon>eudicotyledons</taxon>
        <taxon>Gunneridae</taxon>
        <taxon>Pentapetalae</taxon>
        <taxon>rosids</taxon>
        <taxon>fabids</taxon>
        <taxon>Rosales</taxon>
        <taxon>Cannabaceae</taxon>
        <taxon>Trema</taxon>
    </lineage>
</organism>
<keyword evidence="2" id="KW-1185">Reference proteome</keyword>
<evidence type="ECO:0000313" key="1">
    <source>
        <dbReference type="EMBL" id="PON53733.1"/>
    </source>
</evidence>
<comment type="caution">
    <text evidence="1">The sequence shown here is derived from an EMBL/GenBank/DDBJ whole genome shotgun (WGS) entry which is preliminary data.</text>
</comment>
<accession>A0A2P5BY49</accession>
<dbReference type="Proteomes" id="UP000237000">
    <property type="component" value="Unassembled WGS sequence"/>
</dbReference>
<evidence type="ECO:0000313" key="2">
    <source>
        <dbReference type="Proteomes" id="UP000237000"/>
    </source>
</evidence>
<sequence length="62" mass="7143">MQYGGLHHQQQQLTRLLSEAFPKDNSASSFRAVQKYKNSTRPDPKFRVQTSVLENLGKIRPN</sequence>